<keyword evidence="3" id="KW-1185">Reference proteome</keyword>
<evidence type="ECO:0000313" key="2">
    <source>
        <dbReference type="EMBL" id="CRL04330.1"/>
    </source>
</evidence>
<keyword evidence="1" id="KW-0812">Transmembrane</keyword>
<dbReference type="OrthoDB" id="7687729at2759"/>
<proteinExistence type="predicted"/>
<organism evidence="2 3">
    <name type="scientific">Clunio marinus</name>
    <dbReference type="NCBI Taxonomy" id="568069"/>
    <lineage>
        <taxon>Eukaryota</taxon>
        <taxon>Metazoa</taxon>
        <taxon>Ecdysozoa</taxon>
        <taxon>Arthropoda</taxon>
        <taxon>Hexapoda</taxon>
        <taxon>Insecta</taxon>
        <taxon>Pterygota</taxon>
        <taxon>Neoptera</taxon>
        <taxon>Endopterygota</taxon>
        <taxon>Diptera</taxon>
        <taxon>Nematocera</taxon>
        <taxon>Chironomoidea</taxon>
        <taxon>Chironomidae</taxon>
        <taxon>Clunio</taxon>
    </lineage>
</organism>
<reference evidence="2 3" key="1">
    <citation type="submission" date="2015-04" db="EMBL/GenBank/DDBJ databases">
        <authorList>
            <person name="Syromyatnikov M.Y."/>
            <person name="Popov V.N."/>
        </authorList>
    </citation>
    <scope>NUCLEOTIDE SEQUENCE [LARGE SCALE GENOMIC DNA]</scope>
</reference>
<gene>
    <name evidence="2" type="ORF">CLUMA_CG017424</name>
</gene>
<keyword evidence="1" id="KW-1133">Transmembrane helix</keyword>
<evidence type="ECO:0000313" key="3">
    <source>
        <dbReference type="Proteomes" id="UP000183832"/>
    </source>
</evidence>
<accession>A0A1J1IX99</accession>
<feature type="transmembrane region" description="Helical" evidence="1">
    <location>
        <begin position="37"/>
        <end position="57"/>
    </location>
</feature>
<feature type="transmembrane region" description="Helical" evidence="1">
    <location>
        <begin position="12"/>
        <end position="31"/>
    </location>
</feature>
<dbReference type="EMBL" id="CVRI01000063">
    <property type="protein sequence ID" value="CRL04330.1"/>
    <property type="molecule type" value="Genomic_DNA"/>
</dbReference>
<name>A0A1J1IX99_9DIPT</name>
<evidence type="ECO:0000256" key="1">
    <source>
        <dbReference type="SAM" id="Phobius"/>
    </source>
</evidence>
<keyword evidence="1" id="KW-0472">Membrane</keyword>
<sequence>MILNGINEDKRKVVLLVNLIGITALVIVHTLGSSDNLLNVNSFLCTVFNLINFSALIDLKYNCTDFHHLSDNIKKQLCRNNEELKIAFKPINKINKYFTKLKDKVGEEEQTNVIYEIKCECGRSYVENPEDEPIRCSKLVEK</sequence>
<dbReference type="Proteomes" id="UP000183832">
    <property type="component" value="Unassembled WGS sequence"/>
</dbReference>
<protein>
    <submittedName>
        <fullName evidence="2">CLUMA_CG017424, isoform A</fullName>
    </submittedName>
</protein>
<dbReference type="AlphaFoldDB" id="A0A1J1IX99"/>